<protein>
    <recommendedName>
        <fullName evidence="3">Gliding motility-associated C-terminal domain-containing protein</fullName>
    </recommendedName>
</protein>
<proteinExistence type="predicted"/>
<dbReference type="Pfam" id="PF13585">
    <property type="entry name" value="CHU_C"/>
    <property type="match status" value="1"/>
</dbReference>
<dbReference type="Proteomes" id="UP001501758">
    <property type="component" value="Unassembled WGS sequence"/>
</dbReference>
<evidence type="ECO:0008006" key="3">
    <source>
        <dbReference type="Google" id="ProtNLM"/>
    </source>
</evidence>
<organism evidence="1 2">
    <name type="scientific">Aquimarina litoralis</name>
    <dbReference type="NCBI Taxonomy" id="584605"/>
    <lineage>
        <taxon>Bacteria</taxon>
        <taxon>Pseudomonadati</taxon>
        <taxon>Bacteroidota</taxon>
        <taxon>Flavobacteriia</taxon>
        <taxon>Flavobacteriales</taxon>
        <taxon>Flavobacteriaceae</taxon>
        <taxon>Aquimarina</taxon>
    </lineage>
</organism>
<reference evidence="2" key="1">
    <citation type="journal article" date="2019" name="Int. J. Syst. Evol. Microbiol.">
        <title>The Global Catalogue of Microorganisms (GCM) 10K type strain sequencing project: providing services to taxonomists for standard genome sequencing and annotation.</title>
        <authorList>
            <consortium name="The Broad Institute Genomics Platform"/>
            <consortium name="The Broad Institute Genome Sequencing Center for Infectious Disease"/>
            <person name="Wu L."/>
            <person name="Ma J."/>
        </authorList>
    </citation>
    <scope>NUCLEOTIDE SEQUENCE [LARGE SCALE GENOMIC DNA]</scope>
    <source>
        <strain evidence="2">JCM 15974</strain>
    </source>
</reference>
<name>A0ABP3U8G1_9FLAO</name>
<comment type="caution">
    <text evidence="1">The sequence shown here is derived from an EMBL/GenBank/DDBJ whole genome shotgun (WGS) entry which is preliminary data.</text>
</comment>
<evidence type="ECO:0000313" key="1">
    <source>
        <dbReference type="EMBL" id="GAA0725366.1"/>
    </source>
</evidence>
<dbReference type="RefSeq" id="WP_343913177.1">
    <property type="nucleotide sequence ID" value="NZ_BAAAGE010000003.1"/>
</dbReference>
<dbReference type="InterPro" id="IPR026341">
    <property type="entry name" value="T9SS_type_B"/>
</dbReference>
<dbReference type="EMBL" id="BAAAGE010000003">
    <property type="protein sequence ID" value="GAA0725366.1"/>
    <property type="molecule type" value="Genomic_DNA"/>
</dbReference>
<keyword evidence="2" id="KW-1185">Reference proteome</keyword>
<accession>A0ABP3U8G1</accession>
<evidence type="ECO:0000313" key="2">
    <source>
        <dbReference type="Proteomes" id="UP001501758"/>
    </source>
</evidence>
<sequence length="510" mass="56999">MSKLLPQILFYFTLFGLCGQYTNAQDFDTACQNSQPFCSDESLELTFPNTTGDISGLGEVGCLNTTPNPSWYFILIDEPGELVFDIRQWVDADGDSRLDRDERQLDVDFIAWGPFQTSFIIDCEDQLSRGCDLNGDGENIRPAECVNNADEPDFYINDEDNTNIVDCSYARTSDDNFIETFTIPDAQTGEFYIVLITNFADESGVIQLEQTNLGEDGAGTTDCSVLEPGIPQDRIATCGEFPLTIEGRFPASTGPPAVPAAVTFQWARADLGDTNFVDIPGATLPFYDNVTSNGIYQLRGFDSNGIEVPDSPDQVSVLDVSQIAFQVDYTITEESFSGFYTLTAEVSTDPIVEAEGFTNFEYRLDWDVDMDGTFVEYRAYQSSPVFEQVPPGDYRIVARYANCPDNERTSVDIMILGYPKYFTPNGDSVNDTWNLINPEDQPTPALVYIFDRHGKLLKQLNPTGPGWDGTYNGNLMPSSQYWFRVEFNEQSDRDPNRARKTFAGSFSLIR</sequence>
<gene>
    <name evidence="1" type="ORF">GCM10009430_30900</name>
</gene>
<dbReference type="NCBIfam" id="TIGR04131">
    <property type="entry name" value="Bac_Flav_CTERM"/>
    <property type="match status" value="1"/>
</dbReference>